<gene>
    <name evidence="5" type="ORF">AM2010_2288</name>
</gene>
<dbReference type="RefSeq" id="WP_047807188.1">
    <property type="nucleotide sequence ID" value="NZ_CP011805.1"/>
</dbReference>
<keyword evidence="3" id="KW-1133">Transmembrane helix</keyword>
<dbReference type="PROSITE" id="PS50109">
    <property type="entry name" value="HIS_KIN"/>
    <property type="match status" value="1"/>
</dbReference>
<dbReference type="Proteomes" id="UP000037643">
    <property type="component" value="Chromosome"/>
</dbReference>
<evidence type="ECO:0000256" key="2">
    <source>
        <dbReference type="SAM" id="MobiDB-lite"/>
    </source>
</evidence>
<name>A0A0G3X9W5_9SPHN</name>
<keyword evidence="3" id="KW-0472">Membrane</keyword>
<dbReference type="InterPro" id="IPR050640">
    <property type="entry name" value="Bact_2-comp_sensor_kinase"/>
</dbReference>
<keyword evidence="6" id="KW-1185">Reference proteome</keyword>
<dbReference type="InterPro" id="IPR010559">
    <property type="entry name" value="Sig_transdc_His_kin_internal"/>
</dbReference>
<evidence type="ECO:0000259" key="4">
    <source>
        <dbReference type="PROSITE" id="PS50109"/>
    </source>
</evidence>
<reference evidence="5 6" key="1">
    <citation type="submission" date="2015-06" db="EMBL/GenBank/DDBJ databases">
        <authorList>
            <person name="Kim K.M."/>
        </authorList>
    </citation>
    <scope>NUCLEOTIDE SEQUENCE [LARGE SCALE GENOMIC DNA]</scope>
    <source>
        <strain evidence="5 6">KCTC 22370</strain>
    </source>
</reference>
<dbReference type="Pfam" id="PF02518">
    <property type="entry name" value="HATPase_c"/>
    <property type="match status" value="1"/>
</dbReference>
<dbReference type="Gene3D" id="3.30.565.10">
    <property type="entry name" value="Histidine kinase-like ATPase, C-terminal domain"/>
    <property type="match status" value="1"/>
</dbReference>
<dbReference type="InterPro" id="IPR005467">
    <property type="entry name" value="His_kinase_dom"/>
</dbReference>
<keyword evidence="3" id="KW-0812">Transmembrane</keyword>
<keyword evidence="1" id="KW-0175">Coiled coil</keyword>
<evidence type="ECO:0000313" key="5">
    <source>
        <dbReference type="EMBL" id="AKM08345.1"/>
    </source>
</evidence>
<protein>
    <submittedName>
        <fullName evidence="5">Two-component signal transduction histidine kinase</fullName>
    </submittedName>
</protein>
<evidence type="ECO:0000256" key="3">
    <source>
        <dbReference type="SAM" id="Phobius"/>
    </source>
</evidence>
<dbReference type="KEGG" id="amx:AM2010_2288"/>
<dbReference type="PATRIC" id="fig|543877.4.peg.2322"/>
<dbReference type="Pfam" id="PF06580">
    <property type="entry name" value="His_kinase"/>
    <property type="match status" value="1"/>
</dbReference>
<keyword evidence="5" id="KW-0808">Transferase</keyword>
<dbReference type="InterPro" id="IPR036890">
    <property type="entry name" value="HATPase_C_sf"/>
</dbReference>
<evidence type="ECO:0000256" key="1">
    <source>
        <dbReference type="SAM" id="Coils"/>
    </source>
</evidence>
<feature type="transmembrane region" description="Helical" evidence="3">
    <location>
        <begin position="114"/>
        <end position="139"/>
    </location>
</feature>
<dbReference type="InterPro" id="IPR003594">
    <property type="entry name" value="HATPase_dom"/>
</dbReference>
<dbReference type="PANTHER" id="PTHR34220:SF7">
    <property type="entry name" value="SENSOR HISTIDINE KINASE YPDA"/>
    <property type="match status" value="1"/>
</dbReference>
<evidence type="ECO:0000313" key="6">
    <source>
        <dbReference type="Proteomes" id="UP000037643"/>
    </source>
</evidence>
<dbReference type="OrthoDB" id="2514702at2"/>
<feature type="compositionally biased region" description="Polar residues" evidence="2">
    <location>
        <begin position="379"/>
        <end position="388"/>
    </location>
</feature>
<keyword evidence="5" id="KW-0418">Kinase</keyword>
<feature type="region of interest" description="Disordered" evidence="2">
    <location>
        <begin position="369"/>
        <end position="403"/>
    </location>
</feature>
<organism evidence="5 6">
    <name type="scientific">Pelagerythrobacter marensis</name>
    <dbReference type="NCBI Taxonomy" id="543877"/>
    <lineage>
        <taxon>Bacteria</taxon>
        <taxon>Pseudomonadati</taxon>
        <taxon>Pseudomonadota</taxon>
        <taxon>Alphaproteobacteria</taxon>
        <taxon>Sphingomonadales</taxon>
        <taxon>Erythrobacteraceae</taxon>
        <taxon>Pelagerythrobacter</taxon>
    </lineage>
</organism>
<dbReference type="STRING" id="543877.AM2010_2288"/>
<dbReference type="GO" id="GO:0000155">
    <property type="term" value="F:phosphorelay sensor kinase activity"/>
    <property type="evidence" value="ECO:0007669"/>
    <property type="project" value="InterPro"/>
</dbReference>
<dbReference type="AlphaFoldDB" id="A0A0G3X9W5"/>
<dbReference type="EMBL" id="CP011805">
    <property type="protein sequence ID" value="AKM08345.1"/>
    <property type="molecule type" value="Genomic_DNA"/>
</dbReference>
<feature type="transmembrane region" description="Helical" evidence="3">
    <location>
        <begin position="81"/>
        <end position="102"/>
    </location>
</feature>
<dbReference type="GO" id="GO:0016020">
    <property type="term" value="C:membrane"/>
    <property type="evidence" value="ECO:0007669"/>
    <property type="project" value="InterPro"/>
</dbReference>
<proteinExistence type="predicted"/>
<feature type="domain" description="Histidine kinase" evidence="4">
    <location>
        <begin position="261"/>
        <end position="368"/>
    </location>
</feature>
<sequence length="403" mass="44134">MAMLPFRPTPFFEDKTRAFWNLQFAGWGGALLLRAVSGAINALDFSFFVIVVIETITGFSISLILSVLYRELINRRPLMTWGLSTLALALAVLAFASIGVWAKSLTLPESEAGFTALLIAYLIYPLTLLGTWSALYYAINFFLQVEEQADRLERLEAQATGAQLAMLRYQLNPHFLFNTLNSISTLVLLKQTEPANAMLTRLSSFLRHTLISQPGGKVTLAQEVDTLKLYLGIERMRFEERLRTEFAIEPAAAQGSLPSMLLQPLVENAIKYAVSPQEEGARISVTARLVGNRLRIAVSDTGPGLQQSPIRPSLPLALTGDGQAVSTGVGLANIRNRLAQAYGDDHLFEIRTPPEGGFTVIIELPYEAADSAEPAPPQQRFSEQSLSPSAAPPTTKRPIGTET</sequence>
<feature type="transmembrane region" description="Helical" evidence="3">
    <location>
        <begin position="48"/>
        <end position="69"/>
    </location>
</feature>
<dbReference type="SUPFAM" id="SSF55874">
    <property type="entry name" value="ATPase domain of HSP90 chaperone/DNA topoisomerase II/histidine kinase"/>
    <property type="match status" value="1"/>
</dbReference>
<accession>A0A0G3X9W5</accession>
<feature type="coiled-coil region" evidence="1">
    <location>
        <begin position="145"/>
        <end position="172"/>
    </location>
</feature>
<dbReference type="PANTHER" id="PTHR34220">
    <property type="entry name" value="SENSOR HISTIDINE KINASE YPDA"/>
    <property type="match status" value="1"/>
</dbReference>